<name>A0ABX0GYJ9_9ACTN</name>
<keyword evidence="2" id="KW-0732">Signal</keyword>
<dbReference type="Proteomes" id="UP000800981">
    <property type="component" value="Unassembled WGS sequence"/>
</dbReference>
<evidence type="ECO:0000313" key="5">
    <source>
        <dbReference type="Proteomes" id="UP000800981"/>
    </source>
</evidence>
<evidence type="ECO:0000259" key="3">
    <source>
        <dbReference type="PROSITE" id="PS50835"/>
    </source>
</evidence>
<proteinExistence type="predicted"/>
<dbReference type="InterPro" id="IPR032109">
    <property type="entry name" value="Big_3_5"/>
</dbReference>
<gene>
    <name evidence="4" type="ORF">G9H71_13810</name>
</gene>
<dbReference type="Gene3D" id="2.60.40.2700">
    <property type="match status" value="1"/>
</dbReference>
<organism evidence="4 5">
    <name type="scientific">Motilibacter deserti</name>
    <dbReference type="NCBI Taxonomy" id="2714956"/>
    <lineage>
        <taxon>Bacteria</taxon>
        <taxon>Bacillati</taxon>
        <taxon>Actinomycetota</taxon>
        <taxon>Actinomycetes</taxon>
        <taxon>Motilibacterales</taxon>
        <taxon>Motilibacteraceae</taxon>
        <taxon>Motilibacter</taxon>
    </lineage>
</organism>
<keyword evidence="5" id="KW-1185">Reference proteome</keyword>
<feature type="signal peptide" evidence="2">
    <location>
        <begin position="1"/>
        <end position="33"/>
    </location>
</feature>
<comment type="caution">
    <text evidence="4">The sequence shown here is derived from an EMBL/GenBank/DDBJ whole genome shotgun (WGS) entry which is preliminary data.</text>
</comment>
<sequence length="472" mass="46680">MTSTRWRRRYAAALTTAALAAGTGLALAGSAGAAPAVGSLTFLNTAGGTGTFADNAPVNVKTSAACPPGSTNVVGILRGAGLPAAGAVVVANTAAGVSTSGAFTMPLRASLRDIAAEQTPAARLQGRYDMTLRCQDFSGAQNLGEFTGTVWFTSATSYQTTQPIVTTTLALSAAPAGPVTAGARVTLTAVVAPVEATGSVQFFDNGAALGKADVAGGRAQLTTATLGAGTHSFTAAFSGDVAEYLNSTSAAVGVRVDAPAPAPTQPAPAPTQPAPAPTQPAPAATQPAPGSGTPAQPLPKPTVSRATLAGKPYVASKVTCNVTVSGAASVSYAWLRDGKPVSGTAKTRALTKTDLKHTFACRVTATNASGTTVVTSAAVRVGPAALKAAKAPSVAGKAVVGGKLTAKAGTWSPKATSVKYQWLRDGKAISGAKAATYTLKKADKGHTVSVQVTAARKGSSPGVAVSRGLKVK</sequence>
<dbReference type="EMBL" id="JAANNP010000011">
    <property type="protein sequence ID" value="NHC14859.1"/>
    <property type="molecule type" value="Genomic_DNA"/>
</dbReference>
<protein>
    <submittedName>
        <fullName evidence="4">Ig-like domain repeat protein</fullName>
    </submittedName>
</protein>
<dbReference type="InterPro" id="IPR007110">
    <property type="entry name" value="Ig-like_dom"/>
</dbReference>
<accession>A0ABX0GYJ9</accession>
<evidence type="ECO:0000256" key="1">
    <source>
        <dbReference type="SAM" id="MobiDB-lite"/>
    </source>
</evidence>
<reference evidence="4 5" key="1">
    <citation type="submission" date="2020-03" db="EMBL/GenBank/DDBJ databases">
        <title>Two novel Motilibacter sp.</title>
        <authorList>
            <person name="Liu S."/>
        </authorList>
    </citation>
    <scope>NUCLEOTIDE SEQUENCE [LARGE SCALE GENOMIC DNA]</scope>
    <source>
        <strain evidence="4 5">E257</strain>
    </source>
</reference>
<dbReference type="InterPro" id="IPR013783">
    <property type="entry name" value="Ig-like_fold"/>
</dbReference>
<evidence type="ECO:0000313" key="4">
    <source>
        <dbReference type="EMBL" id="NHC14859.1"/>
    </source>
</evidence>
<feature type="compositionally biased region" description="Pro residues" evidence="1">
    <location>
        <begin position="260"/>
        <end position="280"/>
    </location>
</feature>
<dbReference type="PROSITE" id="PS50835">
    <property type="entry name" value="IG_LIKE"/>
    <property type="match status" value="1"/>
</dbReference>
<dbReference type="Gene3D" id="2.60.40.10">
    <property type="entry name" value="Immunoglobulins"/>
    <property type="match status" value="2"/>
</dbReference>
<dbReference type="RefSeq" id="WP_166282793.1">
    <property type="nucleotide sequence ID" value="NZ_JAANNP010000011.1"/>
</dbReference>
<dbReference type="Pfam" id="PF16640">
    <property type="entry name" value="Big_3_5"/>
    <property type="match status" value="1"/>
</dbReference>
<evidence type="ECO:0000256" key="2">
    <source>
        <dbReference type="SAM" id="SignalP"/>
    </source>
</evidence>
<feature type="domain" description="Ig-like" evidence="3">
    <location>
        <begin position="299"/>
        <end position="375"/>
    </location>
</feature>
<feature type="region of interest" description="Disordered" evidence="1">
    <location>
        <begin position="258"/>
        <end position="303"/>
    </location>
</feature>
<feature type="chain" id="PRO_5045578416" evidence="2">
    <location>
        <begin position="34"/>
        <end position="472"/>
    </location>
</feature>